<dbReference type="AlphaFoldDB" id="A0A1I0WSX8"/>
<evidence type="ECO:0000313" key="2">
    <source>
        <dbReference type="EMBL" id="SFA91260.1"/>
    </source>
</evidence>
<organism evidence="2 3">
    <name type="scientific">Amycolatopsis marina</name>
    <dbReference type="NCBI Taxonomy" id="490629"/>
    <lineage>
        <taxon>Bacteria</taxon>
        <taxon>Bacillati</taxon>
        <taxon>Actinomycetota</taxon>
        <taxon>Actinomycetes</taxon>
        <taxon>Pseudonocardiales</taxon>
        <taxon>Pseudonocardiaceae</taxon>
        <taxon>Amycolatopsis</taxon>
    </lineage>
</organism>
<dbReference type="STRING" id="490629.SAMN05216266_102152"/>
<keyword evidence="3" id="KW-1185">Reference proteome</keyword>
<gene>
    <name evidence="2" type="ORF">SAMN05216266_102152</name>
</gene>
<keyword evidence="1" id="KW-0732">Signal</keyword>
<feature type="signal peptide" evidence="1">
    <location>
        <begin position="1"/>
        <end position="27"/>
    </location>
</feature>
<sequence length="320" mass="34279">MGPLGRVRSFVACLVAVVVAGCSPAFDGVREPVDTTPLTAKQVFGDFSTIDYCGFFELGHSGLDGVRVLDERRDFDDCQLRVENSAGVSADVSIGELADESDSVLPREPDETVNHSRGLRIDRYDDIDPAACVHFLLFPDDISLQITASEEAAAKEDLCSITGVVADGVRRWVESGRPVTRMEFEPNSFGVVDACTTAAEEDVATALGVAAEARVPPSGHWCLWGRFDVQEPSAIVKFSLEDSLQEYADDRSAVIGGRDSVLRVEEPGSCLVLTQHMSAGQIAPGTVEIASVFVREVAAQDACSAARKLANVVWQSLPTG</sequence>
<accession>A0A1I0WSX8</accession>
<evidence type="ECO:0000256" key="1">
    <source>
        <dbReference type="SAM" id="SignalP"/>
    </source>
</evidence>
<evidence type="ECO:0000313" key="3">
    <source>
        <dbReference type="Proteomes" id="UP000243799"/>
    </source>
</evidence>
<reference evidence="3" key="1">
    <citation type="submission" date="2016-10" db="EMBL/GenBank/DDBJ databases">
        <authorList>
            <person name="Varghese N."/>
            <person name="Submissions S."/>
        </authorList>
    </citation>
    <scope>NUCLEOTIDE SEQUENCE [LARGE SCALE GENOMIC DNA]</scope>
    <source>
        <strain evidence="3">CGMCC 4.3568</strain>
    </source>
</reference>
<feature type="chain" id="PRO_5038389556" description="DUF3558 domain-containing protein" evidence="1">
    <location>
        <begin position="28"/>
        <end position="320"/>
    </location>
</feature>
<protein>
    <recommendedName>
        <fullName evidence="4">DUF3558 domain-containing protein</fullName>
    </recommendedName>
</protein>
<evidence type="ECO:0008006" key="4">
    <source>
        <dbReference type="Google" id="ProtNLM"/>
    </source>
</evidence>
<proteinExistence type="predicted"/>
<dbReference type="PROSITE" id="PS51257">
    <property type="entry name" value="PROKAR_LIPOPROTEIN"/>
    <property type="match status" value="1"/>
</dbReference>
<name>A0A1I0WSX8_9PSEU</name>
<dbReference type="Proteomes" id="UP000243799">
    <property type="component" value="Unassembled WGS sequence"/>
</dbReference>
<dbReference type="EMBL" id="FOKG01000002">
    <property type="protein sequence ID" value="SFA91260.1"/>
    <property type="molecule type" value="Genomic_DNA"/>
</dbReference>